<gene>
    <name evidence="2" type="ORF">H0E87_028024</name>
</gene>
<name>A0A8T2WRR6_POPDE</name>
<accession>A0A8T2WRR6</accession>
<sequence length="181" mass="19552">MVMTAPLLVLAPGLREENTASAGDGEEIWTTGIIAGRARRAGRHLGLPPQLVPLPAGLKRSCLDRGGESGGDGEKPKRKKERNEALVFFCSGDRGKMCFGFENGDGKGSSGEGKNGDGELTEKGAAAFWRRDGDGGTTRGEWGSSERERGQLWPKRDPLFPPREGPLFLFSKDEQGLRVLR</sequence>
<evidence type="ECO:0000256" key="1">
    <source>
        <dbReference type="SAM" id="MobiDB-lite"/>
    </source>
</evidence>
<comment type="caution">
    <text evidence="2">The sequence shown here is derived from an EMBL/GenBank/DDBJ whole genome shotgun (WGS) entry which is preliminary data.</text>
</comment>
<feature type="compositionally biased region" description="Basic and acidic residues" evidence="1">
    <location>
        <begin position="61"/>
        <end position="75"/>
    </location>
</feature>
<feature type="compositionally biased region" description="Basic and acidic residues" evidence="1">
    <location>
        <begin position="144"/>
        <end position="158"/>
    </location>
</feature>
<feature type="region of interest" description="Disordered" evidence="1">
    <location>
        <begin position="46"/>
        <end position="80"/>
    </location>
</feature>
<dbReference type="AlphaFoldDB" id="A0A8T2WRR6"/>
<proteinExistence type="predicted"/>
<dbReference type="Proteomes" id="UP000807159">
    <property type="component" value="Chromosome 17"/>
</dbReference>
<evidence type="ECO:0000313" key="2">
    <source>
        <dbReference type="EMBL" id="KAH8483460.1"/>
    </source>
</evidence>
<dbReference type="EMBL" id="JACEGQ020000017">
    <property type="protein sequence ID" value="KAH8483460.1"/>
    <property type="molecule type" value="Genomic_DNA"/>
</dbReference>
<evidence type="ECO:0000313" key="3">
    <source>
        <dbReference type="Proteomes" id="UP000807159"/>
    </source>
</evidence>
<feature type="region of interest" description="Disordered" evidence="1">
    <location>
        <begin position="126"/>
        <end position="167"/>
    </location>
</feature>
<protein>
    <submittedName>
        <fullName evidence="2">Uncharacterized protein</fullName>
    </submittedName>
</protein>
<organism evidence="2 3">
    <name type="scientific">Populus deltoides</name>
    <name type="common">Eastern poplar</name>
    <name type="synonym">Eastern cottonwood</name>
    <dbReference type="NCBI Taxonomy" id="3696"/>
    <lineage>
        <taxon>Eukaryota</taxon>
        <taxon>Viridiplantae</taxon>
        <taxon>Streptophyta</taxon>
        <taxon>Embryophyta</taxon>
        <taxon>Tracheophyta</taxon>
        <taxon>Spermatophyta</taxon>
        <taxon>Magnoliopsida</taxon>
        <taxon>eudicotyledons</taxon>
        <taxon>Gunneridae</taxon>
        <taxon>Pentapetalae</taxon>
        <taxon>rosids</taxon>
        <taxon>fabids</taxon>
        <taxon>Malpighiales</taxon>
        <taxon>Salicaceae</taxon>
        <taxon>Saliceae</taxon>
        <taxon>Populus</taxon>
    </lineage>
</organism>
<keyword evidence="3" id="KW-1185">Reference proteome</keyword>
<reference evidence="2" key="1">
    <citation type="journal article" date="2021" name="J. Hered.">
        <title>Genome Assembly of Salicaceae Populus deltoides (Eastern Cottonwood) I-69 Based on Nanopore Sequencing and Hi-C Technologies.</title>
        <authorList>
            <person name="Bai S."/>
            <person name="Wu H."/>
            <person name="Zhang J."/>
            <person name="Pan Z."/>
            <person name="Zhao W."/>
            <person name="Li Z."/>
            <person name="Tong C."/>
        </authorList>
    </citation>
    <scope>NUCLEOTIDE SEQUENCE</scope>
    <source>
        <tissue evidence="2">Leaf</tissue>
    </source>
</reference>